<name>A0AAY5EQ35_ELEEL</name>
<dbReference type="Ensembl" id="ENSEEET00000057681.1">
    <property type="protein sequence ID" value="ENSEEEP00000059066.1"/>
    <property type="gene ID" value="ENSEEEG00000027500.1"/>
</dbReference>
<dbReference type="Proteomes" id="UP000314983">
    <property type="component" value="Chromosome 15"/>
</dbReference>
<accession>A0AAY5EQ35</accession>
<keyword evidence="2" id="KW-1185">Reference proteome</keyword>
<organism evidence="1 2">
    <name type="scientific">Electrophorus electricus</name>
    <name type="common">Electric eel</name>
    <name type="synonym">Gymnotus electricus</name>
    <dbReference type="NCBI Taxonomy" id="8005"/>
    <lineage>
        <taxon>Eukaryota</taxon>
        <taxon>Metazoa</taxon>
        <taxon>Chordata</taxon>
        <taxon>Craniata</taxon>
        <taxon>Vertebrata</taxon>
        <taxon>Euteleostomi</taxon>
        <taxon>Actinopterygii</taxon>
        <taxon>Neopterygii</taxon>
        <taxon>Teleostei</taxon>
        <taxon>Ostariophysi</taxon>
        <taxon>Gymnotiformes</taxon>
        <taxon>Gymnotoidei</taxon>
        <taxon>Gymnotidae</taxon>
        <taxon>Electrophorus</taxon>
    </lineage>
</organism>
<reference evidence="1" key="3">
    <citation type="submission" date="2025-09" db="UniProtKB">
        <authorList>
            <consortium name="Ensembl"/>
        </authorList>
    </citation>
    <scope>IDENTIFICATION</scope>
</reference>
<reference evidence="1" key="2">
    <citation type="submission" date="2025-08" db="UniProtKB">
        <authorList>
            <consortium name="Ensembl"/>
        </authorList>
    </citation>
    <scope>IDENTIFICATION</scope>
</reference>
<proteinExistence type="predicted"/>
<protein>
    <submittedName>
        <fullName evidence="1">Uncharacterized protein</fullName>
    </submittedName>
</protein>
<reference evidence="1 2" key="1">
    <citation type="submission" date="2020-05" db="EMBL/GenBank/DDBJ databases">
        <title>Electrophorus electricus (electric eel) genome, fEleEle1, primary haplotype.</title>
        <authorList>
            <person name="Myers G."/>
            <person name="Meyer A."/>
            <person name="Fedrigo O."/>
            <person name="Formenti G."/>
            <person name="Rhie A."/>
            <person name="Tracey A."/>
            <person name="Sims Y."/>
            <person name="Jarvis E.D."/>
        </authorList>
    </citation>
    <scope>NUCLEOTIDE SEQUENCE [LARGE SCALE GENOMIC DNA]</scope>
</reference>
<dbReference type="AlphaFoldDB" id="A0AAY5EQ35"/>
<sequence length="111" mass="12598">ALLTSNKEALVQMCGCYRPYSFKCPFSLAAEWVCGMLSSYKCDLLRRRPSFVSMFSTIKMTHQGVDSWVNGKTAGWRTMIDSQSSILVRLQQCRTSYCVLYHVWPLGGAQL</sequence>
<evidence type="ECO:0000313" key="1">
    <source>
        <dbReference type="Ensembl" id="ENSEEEP00000059066.1"/>
    </source>
</evidence>
<evidence type="ECO:0000313" key="2">
    <source>
        <dbReference type="Proteomes" id="UP000314983"/>
    </source>
</evidence>